<dbReference type="PRINTS" id="PR00032">
    <property type="entry name" value="HTHARAC"/>
</dbReference>
<reference evidence="6 7" key="1">
    <citation type="submission" date="2014-05" db="EMBL/GenBank/DDBJ databases">
        <title>Whole genome shotgun sequence of Rhizobium rhizogenes NBRC 13257.</title>
        <authorList>
            <person name="Katano-Makiyama Y."/>
            <person name="Hosoyama A."/>
            <person name="Hashimoto M."/>
            <person name="Hosoyama Y."/>
            <person name="Noguchi M."/>
            <person name="Tsuchikane K."/>
            <person name="Kimura A."/>
            <person name="Ohji S."/>
            <person name="Ichikawa N."/>
            <person name="Yamazoe A."/>
            <person name="Fujita N."/>
        </authorList>
    </citation>
    <scope>NUCLEOTIDE SEQUENCE [LARGE SCALE GENOMIC DNA]</scope>
    <source>
        <strain evidence="6 7">NBRC 13257</strain>
    </source>
</reference>
<keyword evidence="4" id="KW-0804">Transcription</keyword>
<dbReference type="EMBL" id="BAYX01000003">
    <property type="protein sequence ID" value="GAJ92014.1"/>
    <property type="molecule type" value="Genomic_DNA"/>
</dbReference>
<keyword evidence="3" id="KW-0010">Activator</keyword>
<organism evidence="6 7">
    <name type="scientific">Rhizobium rhizogenes NBRC 13257</name>
    <dbReference type="NCBI Taxonomy" id="1220581"/>
    <lineage>
        <taxon>Bacteria</taxon>
        <taxon>Pseudomonadati</taxon>
        <taxon>Pseudomonadota</taxon>
        <taxon>Alphaproteobacteria</taxon>
        <taxon>Hyphomicrobiales</taxon>
        <taxon>Rhizobiaceae</taxon>
        <taxon>Rhizobium/Agrobacterium group</taxon>
        <taxon>Rhizobium</taxon>
    </lineage>
</organism>
<proteinExistence type="predicted"/>
<dbReference type="Proteomes" id="UP000026941">
    <property type="component" value="Unassembled WGS sequence"/>
</dbReference>
<dbReference type="InterPro" id="IPR020449">
    <property type="entry name" value="Tscrpt_reg_AraC-type_HTH"/>
</dbReference>
<evidence type="ECO:0000256" key="2">
    <source>
        <dbReference type="ARBA" id="ARBA00023125"/>
    </source>
</evidence>
<dbReference type="InterPro" id="IPR003313">
    <property type="entry name" value="AraC-bd"/>
</dbReference>
<dbReference type="InterPro" id="IPR018062">
    <property type="entry name" value="HTH_AraC-typ_CS"/>
</dbReference>
<evidence type="ECO:0000256" key="1">
    <source>
        <dbReference type="ARBA" id="ARBA00023015"/>
    </source>
</evidence>
<gene>
    <name evidence="6" type="ORF">RRH01S_03_00820</name>
</gene>
<dbReference type="Pfam" id="PF02311">
    <property type="entry name" value="AraC_binding"/>
    <property type="match status" value="1"/>
</dbReference>
<dbReference type="InterPro" id="IPR018060">
    <property type="entry name" value="HTH_AraC"/>
</dbReference>
<dbReference type="GO" id="GO:0003700">
    <property type="term" value="F:DNA-binding transcription factor activity"/>
    <property type="evidence" value="ECO:0007669"/>
    <property type="project" value="InterPro"/>
</dbReference>
<evidence type="ECO:0000256" key="4">
    <source>
        <dbReference type="ARBA" id="ARBA00023163"/>
    </source>
</evidence>
<dbReference type="Gene3D" id="1.10.10.60">
    <property type="entry name" value="Homeodomain-like"/>
    <property type="match status" value="2"/>
</dbReference>
<dbReference type="PROSITE" id="PS01124">
    <property type="entry name" value="HTH_ARAC_FAMILY_2"/>
    <property type="match status" value="1"/>
</dbReference>
<evidence type="ECO:0000259" key="5">
    <source>
        <dbReference type="PROSITE" id="PS01124"/>
    </source>
</evidence>
<dbReference type="AlphaFoldDB" id="A0AA87Q444"/>
<dbReference type="InterPro" id="IPR050204">
    <property type="entry name" value="AraC_XylS_family_regulators"/>
</dbReference>
<keyword evidence="2" id="KW-0238">DNA-binding</keyword>
<keyword evidence="1" id="KW-0805">Transcription regulation</keyword>
<dbReference type="PROSITE" id="PS00041">
    <property type="entry name" value="HTH_ARAC_FAMILY_1"/>
    <property type="match status" value="1"/>
</dbReference>
<dbReference type="InterPro" id="IPR011051">
    <property type="entry name" value="RmlC_Cupin_sf"/>
</dbReference>
<dbReference type="PANTHER" id="PTHR46796">
    <property type="entry name" value="HTH-TYPE TRANSCRIPTIONAL ACTIVATOR RHAS-RELATED"/>
    <property type="match status" value="1"/>
</dbReference>
<evidence type="ECO:0000313" key="6">
    <source>
        <dbReference type="EMBL" id="GAJ92014.1"/>
    </source>
</evidence>
<dbReference type="SUPFAM" id="SSF46689">
    <property type="entry name" value="Homeodomain-like"/>
    <property type="match status" value="2"/>
</dbReference>
<dbReference type="InterPro" id="IPR009057">
    <property type="entry name" value="Homeodomain-like_sf"/>
</dbReference>
<dbReference type="GeneID" id="86850972"/>
<comment type="caution">
    <text evidence="6">The sequence shown here is derived from an EMBL/GenBank/DDBJ whole genome shotgun (WGS) entry which is preliminary data.</text>
</comment>
<dbReference type="SMART" id="SM00342">
    <property type="entry name" value="HTH_ARAC"/>
    <property type="match status" value="1"/>
</dbReference>
<evidence type="ECO:0000313" key="7">
    <source>
        <dbReference type="Proteomes" id="UP000026941"/>
    </source>
</evidence>
<dbReference type="Pfam" id="PF12833">
    <property type="entry name" value="HTH_18"/>
    <property type="match status" value="1"/>
</dbReference>
<protein>
    <submittedName>
        <fullName evidence="6">AraC family transcriptional regulator</fullName>
    </submittedName>
</protein>
<feature type="domain" description="HTH araC/xylS-type" evidence="5">
    <location>
        <begin position="190"/>
        <end position="288"/>
    </location>
</feature>
<evidence type="ECO:0000256" key="3">
    <source>
        <dbReference type="ARBA" id="ARBA00023159"/>
    </source>
</evidence>
<dbReference type="CDD" id="cd06976">
    <property type="entry name" value="cupin_MtlR-like_N"/>
    <property type="match status" value="1"/>
</dbReference>
<dbReference type="RefSeq" id="WP_007688854.1">
    <property type="nucleotide sequence ID" value="NZ_BAYX01000003.1"/>
</dbReference>
<name>A0AA87Q444_RHIRH</name>
<sequence>MKADLRIVPDFEMVICAPAESFRWNMHDYPYFGAKWHYHPEYELHLTRKSSGVMMVGDYIGEFEPGCLVLTGPNVPHNWVSDIEPGIPIQNRDMLIQFSAEWADRVTGFCPELASIRPLYEDAVYGVEFLGATAMAGQRLLAQIGAAHGAERIVLFLQLMTTLAQNPGDRRRLSRLAPTSAHVELPRELDVAMRYVLEHYSDDIDLASVSRLCGLEPQAFSRFFKRQSGHTFARYVILARVYAACSLLTQTYRPITDICFEVGFNSIANFNRQFIKVCGRTPSDYRRNAHKIGTKARADPFREIRAFSAGIGAVGEKV</sequence>
<dbReference type="SUPFAM" id="SSF51182">
    <property type="entry name" value="RmlC-like cupins"/>
    <property type="match status" value="1"/>
</dbReference>
<dbReference type="GO" id="GO:0043565">
    <property type="term" value="F:sequence-specific DNA binding"/>
    <property type="evidence" value="ECO:0007669"/>
    <property type="project" value="InterPro"/>
</dbReference>
<accession>A0AA87Q444</accession>